<dbReference type="STRING" id="289370.SAMN05216602_0176"/>
<gene>
    <name evidence="1" type="ORF">SAMN05216602_0176</name>
</gene>
<evidence type="ECO:0000313" key="2">
    <source>
        <dbReference type="Proteomes" id="UP000183018"/>
    </source>
</evidence>
<name>A0A1I3GLJ5_9GAMM</name>
<reference evidence="2" key="1">
    <citation type="submission" date="2016-10" db="EMBL/GenBank/DDBJ databases">
        <authorList>
            <person name="Varghese N."/>
            <person name="Submissions S."/>
        </authorList>
    </citation>
    <scope>NUCLEOTIDE SEQUENCE [LARGE SCALE GENOMIC DNA]</scope>
    <source>
        <strain evidence="2">LMG 22563</strain>
    </source>
</reference>
<dbReference type="OrthoDB" id="6890363at2"/>
<dbReference type="AlphaFoldDB" id="A0A1I3GLJ5"/>
<organism evidence="1 2">
    <name type="scientific">Phytopseudomonas argentinensis</name>
    <dbReference type="NCBI Taxonomy" id="289370"/>
    <lineage>
        <taxon>Bacteria</taxon>
        <taxon>Pseudomonadati</taxon>
        <taxon>Pseudomonadota</taxon>
        <taxon>Gammaproteobacteria</taxon>
        <taxon>Pseudomonadales</taxon>
        <taxon>Pseudomonadaceae</taxon>
        <taxon>Phytopseudomonas</taxon>
    </lineage>
</organism>
<dbReference type="EMBL" id="FORC01000001">
    <property type="protein sequence ID" value="SFI24121.1"/>
    <property type="molecule type" value="Genomic_DNA"/>
</dbReference>
<keyword evidence="2" id="KW-1185">Reference proteome</keyword>
<protein>
    <submittedName>
        <fullName evidence="1">Uncharacterized protein</fullName>
    </submittedName>
</protein>
<accession>A0A1I3GLJ5</accession>
<proteinExistence type="predicted"/>
<dbReference type="RefSeq" id="WP_074879779.1">
    <property type="nucleotide sequence ID" value="NZ_FORC01000001.1"/>
</dbReference>
<sequence>MSSLEQKVYALREQFELNRSAGELRTAIDDCQEIYERFVSLSERLHLLQRQSSSIGALPVGAPELLDLNSEFKEQISTALASLGVFFEVWRKNKQVSRQDDSVENSRVALESLVVRLESKIDSCWKKWTEQLYSQCMVEKVILDSQREIPGSERVYSDYIELQGRFKDLAKQVPETVWPLRDLMDLKNRMEQVRGEMQLDLPENVKRFFKLLNQRGRSTGVPLSEMDKDTFCWLLEHDLLGQFSVERSRKLF</sequence>
<dbReference type="Proteomes" id="UP000183018">
    <property type="component" value="Unassembled WGS sequence"/>
</dbReference>
<evidence type="ECO:0000313" key="1">
    <source>
        <dbReference type="EMBL" id="SFI24121.1"/>
    </source>
</evidence>